<evidence type="ECO:0008006" key="3">
    <source>
        <dbReference type="Google" id="ProtNLM"/>
    </source>
</evidence>
<reference evidence="1 2" key="1">
    <citation type="submission" date="2020-02" db="EMBL/GenBank/DDBJ databases">
        <title>Complete genome sequence of Flavobacteriaceae bacterium.</title>
        <authorList>
            <person name="Kim S.-J."/>
            <person name="Kim Y.-S."/>
            <person name="Kim K.-H."/>
        </authorList>
    </citation>
    <scope>NUCLEOTIDE SEQUENCE [LARGE SCALE GENOMIC DNA]</scope>
    <source>
        <strain evidence="1 2">RR4-40</strain>
    </source>
</reference>
<accession>A0A6G6GHH9</accession>
<keyword evidence="2" id="KW-1185">Reference proteome</keyword>
<evidence type="ECO:0000313" key="1">
    <source>
        <dbReference type="EMBL" id="QIE58046.1"/>
    </source>
</evidence>
<dbReference type="EMBL" id="CP049057">
    <property type="protein sequence ID" value="QIE58046.1"/>
    <property type="molecule type" value="Genomic_DNA"/>
</dbReference>
<sequence>MIVEITTYKTAKNVTHKELLIASKAFNKDYCSKCRGLISRQFLKTENGYMDIFVWKSKEAVEHVQETFMQDTDAMKFASLTDVNSLTMKNYEVLESISFKN</sequence>
<dbReference type="AlphaFoldDB" id="A0A6G6GHH9"/>
<organism evidence="1 2">
    <name type="scientific">Rasiella rasia</name>
    <dbReference type="NCBI Taxonomy" id="2744027"/>
    <lineage>
        <taxon>Bacteria</taxon>
        <taxon>Pseudomonadati</taxon>
        <taxon>Bacteroidota</taxon>
        <taxon>Flavobacteriia</taxon>
        <taxon>Flavobacteriales</taxon>
        <taxon>Flavobacteriaceae</taxon>
        <taxon>Rasiella</taxon>
    </lineage>
</organism>
<proteinExistence type="predicted"/>
<dbReference type="KEGG" id="mgel:G5B37_00220"/>
<evidence type="ECO:0000313" key="2">
    <source>
        <dbReference type="Proteomes" id="UP000505306"/>
    </source>
</evidence>
<dbReference type="Proteomes" id="UP000505306">
    <property type="component" value="Chromosome"/>
</dbReference>
<dbReference type="RefSeq" id="WP_164678045.1">
    <property type="nucleotide sequence ID" value="NZ_CP049057.1"/>
</dbReference>
<name>A0A6G6GHH9_9FLAO</name>
<protein>
    <recommendedName>
        <fullName evidence="3">ABM domain-containing protein</fullName>
    </recommendedName>
</protein>
<gene>
    <name evidence="1" type="ORF">G5B37_00220</name>
</gene>